<evidence type="ECO:0000256" key="1">
    <source>
        <dbReference type="ARBA" id="ARBA00022993"/>
    </source>
</evidence>
<sequence>MSSYTFGQKAFTPVPPDKGSFPLDHEGLCKKLMIKYMTCLRTNDNDNSFCREEARDYLACRMDNNLMTREDWSKLGMVNLLIGCTGSVATIKLPVLIRDLLEQNSFNVEIQVITTERARHFFTKEELPENVVLYTDEDEWKTWTKRGDPIIHIDLGKWADIFVIAPLDANTLAKIANGICDNLLTCTARAWDVKKPLLFCPAMNTRMYEHPLTFQQISILQSWGYKLVPVIEKTLMCGETGAGAMAEVATIVEYLKTCISTLNE</sequence>
<gene>
    <name evidence="7" type="ORF">ILUMI_06709</name>
</gene>
<dbReference type="PROSITE" id="PS51808">
    <property type="entry name" value="CHCH"/>
    <property type="match status" value="1"/>
</dbReference>
<dbReference type="PANTHER" id="PTHR14359">
    <property type="entry name" value="HOMO-OLIGOMERIC FLAVIN CONTAINING CYS DECARBOXYLASE FAMILY"/>
    <property type="match status" value="1"/>
</dbReference>
<dbReference type="Proteomes" id="UP000801492">
    <property type="component" value="Unassembled WGS sequence"/>
</dbReference>
<evidence type="ECO:0000256" key="3">
    <source>
        <dbReference type="ARBA" id="ARBA00056708"/>
    </source>
</evidence>
<dbReference type="PANTHER" id="PTHR14359:SF6">
    <property type="entry name" value="PHOSPHOPANTOTHENOYLCYSTEINE DECARBOXYLASE"/>
    <property type="match status" value="1"/>
</dbReference>
<dbReference type="Gene3D" id="3.40.50.1950">
    <property type="entry name" value="Flavin prenyltransferase-like"/>
    <property type="match status" value="1"/>
</dbReference>
<protein>
    <recommendedName>
        <fullName evidence="4">Phosphopantothenoylcysteine decarboxylase</fullName>
    </recommendedName>
    <alternativeName>
        <fullName evidence="5">CoaC</fullName>
    </alternativeName>
</protein>
<dbReference type="GO" id="GO:0015937">
    <property type="term" value="P:coenzyme A biosynthetic process"/>
    <property type="evidence" value="ECO:0007669"/>
    <property type="project" value="UniProtKB-KW"/>
</dbReference>
<organism evidence="7 8">
    <name type="scientific">Ignelater luminosus</name>
    <name type="common">Cucubano</name>
    <name type="synonym">Pyrophorus luminosus</name>
    <dbReference type="NCBI Taxonomy" id="2038154"/>
    <lineage>
        <taxon>Eukaryota</taxon>
        <taxon>Metazoa</taxon>
        <taxon>Ecdysozoa</taxon>
        <taxon>Arthropoda</taxon>
        <taxon>Hexapoda</taxon>
        <taxon>Insecta</taxon>
        <taxon>Pterygota</taxon>
        <taxon>Neoptera</taxon>
        <taxon>Endopterygota</taxon>
        <taxon>Coleoptera</taxon>
        <taxon>Polyphaga</taxon>
        <taxon>Elateriformia</taxon>
        <taxon>Elateroidea</taxon>
        <taxon>Elateridae</taxon>
        <taxon>Agrypninae</taxon>
        <taxon>Pyrophorini</taxon>
        <taxon>Ignelater</taxon>
    </lineage>
</organism>
<dbReference type="SUPFAM" id="SSF52507">
    <property type="entry name" value="Homo-oligomeric flavin-containing Cys decarboxylases, HFCD"/>
    <property type="match status" value="1"/>
</dbReference>
<dbReference type="GO" id="GO:0071513">
    <property type="term" value="C:phosphopantothenoylcysteine decarboxylase complex"/>
    <property type="evidence" value="ECO:0007669"/>
    <property type="project" value="TreeGrafter"/>
</dbReference>
<dbReference type="Pfam" id="PF02441">
    <property type="entry name" value="Flavoprotein"/>
    <property type="match status" value="1"/>
</dbReference>
<evidence type="ECO:0000313" key="8">
    <source>
        <dbReference type="Proteomes" id="UP000801492"/>
    </source>
</evidence>
<reference evidence="7" key="1">
    <citation type="submission" date="2019-08" db="EMBL/GenBank/DDBJ databases">
        <title>The genome of the North American firefly Photinus pyralis.</title>
        <authorList>
            <consortium name="Photinus pyralis genome working group"/>
            <person name="Fallon T.R."/>
            <person name="Sander Lower S.E."/>
            <person name="Weng J.-K."/>
        </authorList>
    </citation>
    <scope>NUCLEOTIDE SEQUENCE</scope>
    <source>
        <strain evidence="7">TRF0915ILg1</strain>
        <tissue evidence="7">Whole body</tissue>
    </source>
</reference>
<comment type="caution">
    <text evidence="7">The sequence shown here is derived from an EMBL/GenBank/DDBJ whole genome shotgun (WGS) entry which is preliminary data.</text>
</comment>
<dbReference type="FunFam" id="3.40.50.1950:FF:000004">
    <property type="entry name" value="Phosphopantothenoylcysteine decarboxylase"/>
    <property type="match status" value="1"/>
</dbReference>
<proteinExistence type="inferred from homology"/>
<evidence type="ECO:0000256" key="5">
    <source>
        <dbReference type="ARBA" id="ARBA00082063"/>
    </source>
</evidence>
<evidence type="ECO:0000259" key="6">
    <source>
        <dbReference type="Pfam" id="PF02441"/>
    </source>
</evidence>
<keyword evidence="1" id="KW-0173">Coenzyme A biosynthesis</keyword>
<accession>A0A8K0D9Q4</accession>
<dbReference type="AlphaFoldDB" id="A0A8K0D9Q4"/>
<keyword evidence="8" id="KW-1185">Reference proteome</keyword>
<dbReference type="InterPro" id="IPR036551">
    <property type="entry name" value="Flavin_trans-like"/>
</dbReference>
<dbReference type="GO" id="GO:0010181">
    <property type="term" value="F:FMN binding"/>
    <property type="evidence" value="ECO:0007669"/>
    <property type="project" value="TreeGrafter"/>
</dbReference>
<evidence type="ECO:0000256" key="2">
    <source>
        <dbReference type="ARBA" id="ARBA00038350"/>
    </source>
</evidence>
<comment type="function">
    <text evidence="3">Catalyzes the decarboxylation of the cysteine moiety of 4-phosphopantothenoylcysteine to form 4'-phosphopantotheine and this reaction forms part of the biosynthesis of coenzyme A.</text>
</comment>
<dbReference type="OrthoDB" id="1532798at2759"/>
<evidence type="ECO:0000313" key="7">
    <source>
        <dbReference type="EMBL" id="KAF2899466.1"/>
    </source>
</evidence>
<name>A0A8K0D9Q4_IGNLU</name>
<dbReference type="InterPro" id="IPR003382">
    <property type="entry name" value="Flavoprotein"/>
</dbReference>
<comment type="similarity">
    <text evidence="2">Belongs to the HFCD (homooligomeric flavin containing Cys decarboxylase) superfamily.</text>
</comment>
<dbReference type="GO" id="GO:0004633">
    <property type="term" value="F:phosphopantothenoylcysteine decarboxylase activity"/>
    <property type="evidence" value="ECO:0007669"/>
    <property type="project" value="TreeGrafter"/>
</dbReference>
<dbReference type="EMBL" id="VTPC01002791">
    <property type="protein sequence ID" value="KAF2899466.1"/>
    <property type="molecule type" value="Genomic_DNA"/>
</dbReference>
<evidence type="ECO:0000256" key="4">
    <source>
        <dbReference type="ARBA" id="ARBA00070201"/>
    </source>
</evidence>
<feature type="domain" description="Flavoprotein" evidence="6">
    <location>
        <begin position="79"/>
        <end position="254"/>
    </location>
</feature>